<gene>
    <name evidence="1" type="ORF">GRQ65_19730</name>
</gene>
<name>A0A6L7F3H0_9ACTN</name>
<dbReference type="AlphaFoldDB" id="A0A6L7F3H0"/>
<accession>A0A6L7F3H0</accession>
<evidence type="ECO:0000313" key="2">
    <source>
        <dbReference type="Proteomes" id="UP000473325"/>
    </source>
</evidence>
<dbReference type="InterPro" id="IPR023393">
    <property type="entry name" value="START-like_dom_sf"/>
</dbReference>
<sequence>MSSNHRVVDATPEQVWEVLSDGWLYPLWVVGASRMREVDATWPAAGSHLHHSVGSWPFLLDDSTEVLESEPGAKIVLKARGWPAGEAKVTVVLTPHRPTGTGAGVETVQTDVQTDVEIREQAVSGPGVLVPKPLQDPVLAWRNTEALRRLAYLAERRQQRPR</sequence>
<dbReference type="EMBL" id="WUEK01000015">
    <property type="protein sequence ID" value="MXG91777.1"/>
    <property type="molecule type" value="Genomic_DNA"/>
</dbReference>
<keyword evidence="2" id="KW-1185">Reference proteome</keyword>
<evidence type="ECO:0000313" key="1">
    <source>
        <dbReference type="EMBL" id="MXG91777.1"/>
    </source>
</evidence>
<protein>
    <submittedName>
        <fullName evidence="1">SRPBCC family protein</fullName>
    </submittedName>
</protein>
<dbReference type="Proteomes" id="UP000473325">
    <property type="component" value="Unassembled WGS sequence"/>
</dbReference>
<comment type="caution">
    <text evidence="1">The sequence shown here is derived from an EMBL/GenBank/DDBJ whole genome shotgun (WGS) entry which is preliminary data.</text>
</comment>
<dbReference type="SUPFAM" id="SSF55961">
    <property type="entry name" value="Bet v1-like"/>
    <property type="match status" value="1"/>
</dbReference>
<dbReference type="Pfam" id="PF10604">
    <property type="entry name" value="Polyketide_cyc2"/>
    <property type="match status" value="1"/>
</dbReference>
<dbReference type="CDD" id="cd07812">
    <property type="entry name" value="SRPBCC"/>
    <property type="match status" value="1"/>
</dbReference>
<reference evidence="1 2" key="1">
    <citation type="submission" date="2019-12" db="EMBL/GenBank/DDBJ databases">
        <authorList>
            <person name="Kun Z."/>
        </authorList>
    </citation>
    <scope>NUCLEOTIDE SEQUENCE [LARGE SCALE GENOMIC DNA]</scope>
    <source>
        <strain evidence="1 2">YIM 123512</strain>
    </source>
</reference>
<dbReference type="InterPro" id="IPR019587">
    <property type="entry name" value="Polyketide_cyclase/dehydratase"/>
</dbReference>
<dbReference type="Gene3D" id="3.30.530.20">
    <property type="match status" value="1"/>
</dbReference>
<proteinExistence type="predicted"/>
<organism evidence="1 2">
    <name type="scientific">Nocardioides flavescens</name>
    <dbReference type="NCBI Taxonomy" id="2691959"/>
    <lineage>
        <taxon>Bacteria</taxon>
        <taxon>Bacillati</taxon>
        <taxon>Actinomycetota</taxon>
        <taxon>Actinomycetes</taxon>
        <taxon>Propionibacteriales</taxon>
        <taxon>Nocardioidaceae</taxon>
        <taxon>Nocardioides</taxon>
    </lineage>
</organism>
<dbReference type="RefSeq" id="WP_160879713.1">
    <property type="nucleotide sequence ID" value="NZ_WUEK01000015.1"/>
</dbReference>